<keyword evidence="2" id="KW-0808">Transferase</keyword>
<feature type="compositionally biased region" description="Polar residues" evidence="1">
    <location>
        <begin position="526"/>
        <end position="535"/>
    </location>
</feature>
<dbReference type="AlphaFoldDB" id="A0A8J4SKT1"/>
<keyword evidence="2" id="KW-0418">Kinase</keyword>
<dbReference type="OrthoDB" id="2687620at2759"/>
<feature type="compositionally biased region" description="Low complexity" evidence="1">
    <location>
        <begin position="389"/>
        <end position="398"/>
    </location>
</feature>
<keyword evidence="3" id="KW-1185">Reference proteome</keyword>
<organism evidence="2 3">
    <name type="scientific">Paragonimus heterotremus</name>
    <dbReference type="NCBI Taxonomy" id="100268"/>
    <lineage>
        <taxon>Eukaryota</taxon>
        <taxon>Metazoa</taxon>
        <taxon>Spiralia</taxon>
        <taxon>Lophotrochozoa</taxon>
        <taxon>Platyhelminthes</taxon>
        <taxon>Trematoda</taxon>
        <taxon>Digenea</taxon>
        <taxon>Plagiorchiida</taxon>
        <taxon>Troglotremata</taxon>
        <taxon>Troglotrematidae</taxon>
        <taxon>Paragonimus</taxon>
    </lineage>
</organism>
<dbReference type="Gene3D" id="1.10.510.10">
    <property type="entry name" value="Transferase(Phosphotransferase) domain 1"/>
    <property type="match status" value="1"/>
</dbReference>
<accession>A0A8J4SKT1</accession>
<feature type="compositionally biased region" description="Polar residues" evidence="1">
    <location>
        <begin position="409"/>
        <end position="437"/>
    </location>
</feature>
<evidence type="ECO:0000313" key="2">
    <source>
        <dbReference type="EMBL" id="KAF5400863.1"/>
    </source>
</evidence>
<dbReference type="GO" id="GO:0016301">
    <property type="term" value="F:kinase activity"/>
    <property type="evidence" value="ECO:0007669"/>
    <property type="project" value="UniProtKB-KW"/>
</dbReference>
<name>A0A8J4SKT1_9TREM</name>
<evidence type="ECO:0000256" key="1">
    <source>
        <dbReference type="SAM" id="MobiDB-lite"/>
    </source>
</evidence>
<evidence type="ECO:0000313" key="3">
    <source>
        <dbReference type="Proteomes" id="UP000748531"/>
    </source>
</evidence>
<dbReference type="Proteomes" id="UP000748531">
    <property type="component" value="Unassembled WGS sequence"/>
</dbReference>
<dbReference type="SUPFAM" id="SSF56112">
    <property type="entry name" value="Protein kinase-like (PK-like)"/>
    <property type="match status" value="1"/>
</dbReference>
<feature type="compositionally biased region" description="Basic and acidic residues" evidence="1">
    <location>
        <begin position="399"/>
        <end position="408"/>
    </location>
</feature>
<feature type="region of interest" description="Disordered" evidence="1">
    <location>
        <begin position="510"/>
        <end position="540"/>
    </location>
</feature>
<reference evidence="2" key="1">
    <citation type="submission" date="2019-05" db="EMBL/GenBank/DDBJ databases">
        <title>Annotation for the trematode Paragonimus heterotremus.</title>
        <authorList>
            <person name="Choi Y.-J."/>
        </authorList>
    </citation>
    <scope>NUCLEOTIDE SEQUENCE</scope>
    <source>
        <strain evidence="2">LC</strain>
    </source>
</reference>
<protein>
    <submittedName>
        <fullName evidence="2">Serine/threonine-protein kinase VRK1</fullName>
    </submittedName>
</protein>
<sequence length="577" mass="63738">MSARRRRVPKAGAYSLAKPIACGTVILDTHKRKWIVGMPVAQGGFGCIYSAKLSGENRDNFVAKIEPQENGPLFTEIHFYLRACTQDSISKWKSQHGLSFLGIPRYVSSGLFTPPGQTPCRFLLMDRYTSDFESVLKQGKIKPTNVIKAAYNVVTLVDFGLVHLFRVNGVHCSAKPDVKFKHNGTLEFCSRDAHSGLPPSRRGDLEILLYNIIHWLARCQPGAAQSHSTGLPWGHLIADPKLRAEVPDRVRVQVATLKEQAMQNVECMFSNVGLQPNPDFTRFMLAIKQLGYDETPNYQQLRHYLLAFHKQLTLDVVKTKHAVSVISSKRSVTGHTSEVNSGPSSTKIGAVDINNRNVKSTASELLMPTKRPRGRLQGTKNSGHRKESTTVTDGGVVDSVEKPPKVTNKESVTARTNATGRQTPTSAVPPAINSNKPLSGLKRTPLTVHPTRASPRLIAANSPVPKTVPTCPRTSLSDLFWDSEDSDDLARHDSQIKSQKPVLVREPSGRKVLTPLNPTPDRLIANSASNNNRKNTVSRDVRRRSGFCQTSPELLLLARSEALQRRALDRAHNLYIG</sequence>
<feature type="region of interest" description="Disordered" evidence="1">
    <location>
        <begin position="371"/>
        <end position="447"/>
    </location>
</feature>
<dbReference type="InterPro" id="IPR011009">
    <property type="entry name" value="Kinase-like_dom_sf"/>
</dbReference>
<dbReference type="EMBL" id="LUCH01002865">
    <property type="protein sequence ID" value="KAF5400863.1"/>
    <property type="molecule type" value="Genomic_DNA"/>
</dbReference>
<proteinExistence type="predicted"/>
<gene>
    <name evidence="2" type="ORF">PHET_05766</name>
</gene>
<dbReference type="PANTHER" id="PTHR11909">
    <property type="entry name" value="CASEIN KINASE-RELATED"/>
    <property type="match status" value="1"/>
</dbReference>
<dbReference type="InterPro" id="IPR050235">
    <property type="entry name" value="CK1_Ser-Thr_kinase"/>
</dbReference>
<dbReference type="Gene3D" id="3.30.200.20">
    <property type="entry name" value="Phosphorylase Kinase, domain 1"/>
    <property type="match status" value="1"/>
</dbReference>
<comment type="caution">
    <text evidence="2">The sequence shown here is derived from an EMBL/GenBank/DDBJ whole genome shotgun (WGS) entry which is preliminary data.</text>
</comment>